<comment type="domain">
    <text evidence="13">The histidine box domains are involved in binding the catalytic metal ions.</text>
</comment>
<keyword evidence="4 13" id="KW-0812">Transmembrane</keyword>
<dbReference type="InterPro" id="IPR001522">
    <property type="entry name" value="FADS-1_CS"/>
</dbReference>
<evidence type="ECO:0000256" key="5">
    <source>
        <dbReference type="ARBA" id="ARBA00022723"/>
    </source>
</evidence>
<comment type="cofactor">
    <cofactor evidence="13">
        <name>Fe(2+)</name>
        <dbReference type="ChEBI" id="CHEBI:29033"/>
    </cofactor>
</comment>
<dbReference type="PROSITE" id="PS00476">
    <property type="entry name" value="FATTY_ACID_DESATUR_1"/>
    <property type="match status" value="1"/>
</dbReference>
<dbReference type="PANTHER" id="PTHR11351:SF31">
    <property type="entry name" value="DESATURASE 1, ISOFORM A-RELATED"/>
    <property type="match status" value="1"/>
</dbReference>
<keyword evidence="6" id="KW-0276">Fatty acid metabolism</keyword>
<dbReference type="PRINTS" id="PR00075">
    <property type="entry name" value="FACDDSATRASE"/>
</dbReference>
<dbReference type="KEGG" id="pxy:105382122"/>
<evidence type="ECO:0000256" key="12">
    <source>
        <dbReference type="ARBA" id="ARBA00023160"/>
    </source>
</evidence>
<evidence type="ECO:0000256" key="7">
    <source>
        <dbReference type="ARBA" id="ARBA00022989"/>
    </source>
</evidence>
<dbReference type="GO" id="GO:0006636">
    <property type="term" value="P:unsaturated fatty acid biosynthetic process"/>
    <property type="evidence" value="ECO:0007669"/>
    <property type="project" value="TreeGrafter"/>
</dbReference>
<sequence length="344" mass="39484">MVCKSTDEDMFGPEIPEAPEIPRDVPAKRPEIKVSKRKYEIVWFNVATFTYAHLAALYGLYLGLTAAKWETIIFSVILYSMAMIGVTAGAHRLWSHKAFKAKLPLQIILMLFNSVAFQYTAYHWVREHRLHHKYSDTDADPINAHRGFFYAHVGWLLVRKHPDVKKAGPTIDMSDLDANPVVKFQKDYAIPFCGTICFLLPTLIPVYCWGESLNVAWHVAVFRYIANLNVMFLVNSAAHLWGYRPYDHTMLPAENLSVALASFGEGFHNYHHTFPWDYKAAEFGNNRLNFTTAFIDFFAKIGWAYDLKSVSDEMIEARKKRTGGGPNFPWMEHGEKITEHAKDR</sequence>
<feature type="transmembrane region" description="Helical" evidence="14">
    <location>
        <begin position="72"/>
        <end position="91"/>
    </location>
</feature>
<keyword evidence="11 14" id="KW-0472">Membrane</keyword>
<dbReference type="EMBL" id="GEYN01000123">
    <property type="protein sequence ID" value="JAV02006.1"/>
    <property type="molecule type" value="mRNA"/>
</dbReference>
<evidence type="ECO:0000256" key="10">
    <source>
        <dbReference type="ARBA" id="ARBA00023098"/>
    </source>
</evidence>
<accession>A0A1L8D6C0</accession>
<dbReference type="GO" id="GO:0004768">
    <property type="term" value="F:stearoyl-CoA 9-desaturase activity"/>
    <property type="evidence" value="ECO:0007669"/>
    <property type="project" value="TreeGrafter"/>
</dbReference>
<proteinExistence type="evidence at transcript level"/>
<evidence type="ECO:0000259" key="15">
    <source>
        <dbReference type="Pfam" id="PF00487"/>
    </source>
</evidence>
<evidence type="ECO:0000256" key="9">
    <source>
        <dbReference type="ARBA" id="ARBA00023004"/>
    </source>
</evidence>
<dbReference type="GO" id="GO:0005506">
    <property type="term" value="F:iron ion binding"/>
    <property type="evidence" value="ECO:0007669"/>
    <property type="project" value="TreeGrafter"/>
</dbReference>
<dbReference type="OrthoDB" id="10260134at2759"/>
<dbReference type="Pfam" id="PF00487">
    <property type="entry name" value="FA_desaturase"/>
    <property type="match status" value="1"/>
</dbReference>
<feature type="transmembrane region" description="Helical" evidence="14">
    <location>
        <begin position="221"/>
        <end position="242"/>
    </location>
</feature>
<keyword evidence="3 13" id="KW-0444">Lipid biosynthesis</keyword>
<evidence type="ECO:0000256" key="2">
    <source>
        <dbReference type="ARBA" id="ARBA00009295"/>
    </source>
</evidence>
<dbReference type="CDD" id="cd03505">
    <property type="entry name" value="Delta9-FADS-like"/>
    <property type="match status" value="1"/>
</dbReference>
<feature type="transmembrane region" description="Helical" evidence="14">
    <location>
        <begin position="188"/>
        <end position="209"/>
    </location>
</feature>
<reference evidence="16" key="1">
    <citation type="submission" date="2016-08" db="EMBL/GenBank/DDBJ databases">
        <title>Transcriptome of the diamond-back moth (Plutella xylostella).</title>
        <authorList>
            <person name="He P."/>
        </authorList>
    </citation>
    <scope>NUCLEOTIDE SEQUENCE</scope>
    <source>
        <strain evidence="16">Lab strain</strain>
        <tissue evidence="16">Multi</tissue>
    </source>
</reference>
<dbReference type="InterPro" id="IPR005804">
    <property type="entry name" value="FA_desaturase_dom"/>
</dbReference>
<evidence type="ECO:0000256" key="8">
    <source>
        <dbReference type="ARBA" id="ARBA00023002"/>
    </source>
</evidence>
<dbReference type="GO" id="GO:0005789">
    <property type="term" value="C:endoplasmic reticulum membrane"/>
    <property type="evidence" value="ECO:0007669"/>
    <property type="project" value="TreeGrafter"/>
</dbReference>
<name>A0A1L8D6C0_PLUXY</name>
<protein>
    <submittedName>
        <fullName evidence="16">Desaturase-15</fullName>
    </submittedName>
</protein>
<evidence type="ECO:0000256" key="11">
    <source>
        <dbReference type="ARBA" id="ARBA00023136"/>
    </source>
</evidence>
<evidence type="ECO:0000256" key="13">
    <source>
        <dbReference type="RuleBase" id="RU000581"/>
    </source>
</evidence>
<dbReference type="InterPro" id="IPR015876">
    <property type="entry name" value="Acyl-CoA_DS"/>
</dbReference>
<dbReference type="PANTHER" id="PTHR11351">
    <property type="entry name" value="ACYL-COA DESATURASE"/>
    <property type="match status" value="1"/>
</dbReference>
<evidence type="ECO:0000256" key="14">
    <source>
        <dbReference type="SAM" id="Phobius"/>
    </source>
</evidence>
<comment type="similarity">
    <text evidence="2 13">Belongs to the fatty acid desaturase type 1 family.</text>
</comment>
<evidence type="ECO:0000256" key="1">
    <source>
        <dbReference type="ARBA" id="ARBA00004141"/>
    </source>
</evidence>
<organism evidence="16">
    <name type="scientific">Plutella xylostella</name>
    <name type="common">Diamondback moth</name>
    <name type="synonym">Plutella maculipennis</name>
    <dbReference type="NCBI Taxonomy" id="51655"/>
    <lineage>
        <taxon>Eukaryota</taxon>
        <taxon>Metazoa</taxon>
        <taxon>Ecdysozoa</taxon>
        <taxon>Arthropoda</taxon>
        <taxon>Hexapoda</taxon>
        <taxon>Insecta</taxon>
        <taxon>Pterygota</taxon>
        <taxon>Neoptera</taxon>
        <taxon>Endopterygota</taxon>
        <taxon>Lepidoptera</taxon>
        <taxon>Glossata</taxon>
        <taxon>Ditrysia</taxon>
        <taxon>Yponomeutoidea</taxon>
        <taxon>Plutellidae</taxon>
        <taxon>Plutella</taxon>
    </lineage>
</organism>
<evidence type="ECO:0000256" key="4">
    <source>
        <dbReference type="ARBA" id="ARBA00022692"/>
    </source>
</evidence>
<dbReference type="GeneID" id="105382122"/>
<feature type="transmembrane region" description="Helical" evidence="14">
    <location>
        <begin position="41"/>
        <end position="60"/>
    </location>
</feature>
<evidence type="ECO:0000256" key="6">
    <source>
        <dbReference type="ARBA" id="ARBA00022832"/>
    </source>
</evidence>
<keyword evidence="9" id="KW-0408">Iron</keyword>
<keyword evidence="10" id="KW-0443">Lipid metabolism</keyword>
<comment type="subcellular location">
    <subcellularLocation>
        <location evidence="1">Membrane</location>
        <topology evidence="1">Multi-pass membrane protein</topology>
    </subcellularLocation>
</comment>
<keyword evidence="5" id="KW-0479">Metal-binding</keyword>
<feature type="domain" description="Fatty acid desaturase" evidence="15">
    <location>
        <begin position="69"/>
        <end position="275"/>
    </location>
</feature>
<evidence type="ECO:0000256" key="3">
    <source>
        <dbReference type="ARBA" id="ARBA00022516"/>
    </source>
</evidence>
<feature type="transmembrane region" description="Helical" evidence="14">
    <location>
        <begin position="103"/>
        <end position="125"/>
    </location>
</feature>
<keyword evidence="7 14" id="KW-1133">Transmembrane helix</keyword>
<keyword evidence="12 13" id="KW-0275">Fatty acid biosynthesis</keyword>
<evidence type="ECO:0000313" key="16">
    <source>
        <dbReference type="EMBL" id="JAV02006.1"/>
    </source>
</evidence>
<dbReference type="AlphaFoldDB" id="A0A1L8D6C0"/>
<keyword evidence="8 13" id="KW-0560">Oxidoreductase</keyword>